<dbReference type="EMBL" id="JACHHP010000003">
    <property type="protein sequence ID" value="MBB5208451.1"/>
    <property type="molecule type" value="Genomic_DNA"/>
</dbReference>
<gene>
    <name evidence="2" type="ORF">HNQ52_001993</name>
</gene>
<protein>
    <submittedName>
        <fullName evidence="2">Uncharacterized protein</fullName>
    </submittedName>
</protein>
<feature type="compositionally biased region" description="Basic and acidic residues" evidence="1">
    <location>
        <begin position="65"/>
        <end position="92"/>
    </location>
</feature>
<comment type="caution">
    <text evidence="2">The sequence shown here is derived from an EMBL/GenBank/DDBJ whole genome shotgun (WGS) entry which is preliminary data.</text>
</comment>
<feature type="region of interest" description="Disordered" evidence="1">
    <location>
        <begin position="64"/>
        <end position="92"/>
    </location>
</feature>
<organism evidence="2 3">
    <name type="scientific">Chiayiivirga flava</name>
    <dbReference type="NCBI Taxonomy" id="659595"/>
    <lineage>
        <taxon>Bacteria</taxon>
        <taxon>Pseudomonadati</taxon>
        <taxon>Pseudomonadota</taxon>
        <taxon>Gammaproteobacteria</taxon>
        <taxon>Lysobacterales</taxon>
        <taxon>Lysobacteraceae</taxon>
        <taxon>Chiayiivirga</taxon>
    </lineage>
</organism>
<evidence type="ECO:0000256" key="1">
    <source>
        <dbReference type="SAM" id="MobiDB-lite"/>
    </source>
</evidence>
<sequence>MSNIIGFLESIGRTRLSEAQYAAAVATLDIDAAQRDALLRRDAGALNDLLGGRATQMMMMLFPVEEPRKQDDEPADDDRKDRDEPSESIRRH</sequence>
<name>A0A7W8D5T9_9GAMM</name>
<evidence type="ECO:0000313" key="2">
    <source>
        <dbReference type="EMBL" id="MBB5208451.1"/>
    </source>
</evidence>
<dbReference type="Proteomes" id="UP000521199">
    <property type="component" value="Unassembled WGS sequence"/>
</dbReference>
<reference evidence="2 3" key="1">
    <citation type="submission" date="2020-08" db="EMBL/GenBank/DDBJ databases">
        <title>Genomic Encyclopedia of Type Strains, Phase IV (KMG-IV): sequencing the most valuable type-strain genomes for metagenomic binning, comparative biology and taxonomic classification.</title>
        <authorList>
            <person name="Goeker M."/>
        </authorList>
    </citation>
    <scope>NUCLEOTIDE SEQUENCE [LARGE SCALE GENOMIC DNA]</scope>
    <source>
        <strain evidence="2 3">DSM 24163</strain>
    </source>
</reference>
<dbReference type="RefSeq" id="WP_183960978.1">
    <property type="nucleotide sequence ID" value="NZ_JACHHP010000003.1"/>
</dbReference>
<evidence type="ECO:0000313" key="3">
    <source>
        <dbReference type="Proteomes" id="UP000521199"/>
    </source>
</evidence>
<proteinExistence type="predicted"/>
<dbReference type="AlphaFoldDB" id="A0A7W8D5T9"/>
<accession>A0A7W8D5T9</accession>
<keyword evidence="3" id="KW-1185">Reference proteome</keyword>